<dbReference type="PANTHER" id="PTHR39614">
    <property type="entry name" value="INTEGRAL MEMBRANE PROTEIN"/>
    <property type="match status" value="1"/>
</dbReference>
<feature type="transmembrane region" description="Helical" evidence="2">
    <location>
        <begin position="51"/>
        <end position="70"/>
    </location>
</feature>
<dbReference type="HOGENOM" id="CLU_036632_1_0_1"/>
<sequence>MSGRDESAVVRHSGNTAGLRLALGLCLCYTLCVLVLRAFIRWRAYAVDDGVVLISTILALAFFGCGYASAARGLGRPDAELDLQQQAFVDQLNKVILASNLTWMVALCVSKVVIVAMLLRTTRTRSHRRVQHGVGLLIGTQCVISIILLTLKCSPSHTLAWDLQSGQEECPGKEARWLVITILDILTELLLLLLPLQLVWGLKMDCRNRIYVIAAFWLRLPTLIFSIIRYKATHNLTTSSNISPNAALVLIWQAVQLSYSVAAATLAALKRFTESMNTGFGHGELIRVHGTSESYPLSDQSESRKRSKSSKASSSHRPPYHDITVDSMETEAELPPPRKGSIAAHHRTMRLRPEKLHNTATVSSPAADAILELSDAGLTNDNSIRQEVHYSVHYSSASCERPARPR</sequence>
<dbReference type="InterPro" id="IPR049326">
    <property type="entry name" value="Rhodopsin_dom_fungi"/>
</dbReference>
<proteinExistence type="predicted"/>
<dbReference type="InParanoid" id="E5AAU7"/>
<feature type="transmembrane region" description="Helical" evidence="2">
    <location>
        <begin position="250"/>
        <end position="269"/>
    </location>
</feature>
<evidence type="ECO:0000313" key="4">
    <source>
        <dbReference type="EMBL" id="CBY00788.1"/>
    </source>
</evidence>
<dbReference type="OMA" id="EMAYAIG"/>
<dbReference type="OrthoDB" id="3918601at2759"/>
<reference evidence="5" key="1">
    <citation type="journal article" date="2011" name="Nat. Commun.">
        <title>Effector diversification within compartments of the Leptosphaeria maculans genome affected by Repeat-Induced Point mutations.</title>
        <authorList>
            <person name="Rouxel T."/>
            <person name="Grandaubert J."/>
            <person name="Hane J.K."/>
            <person name="Hoede C."/>
            <person name="van de Wouw A.P."/>
            <person name="Couloux A."/>
            <person name="Dominguez V."/>
            <person name="Anthouard V."/>
            <person name="Bally P."/>
            <person name="Bourras S."/>
            <person name="Cozijnsen A.J."/>
            <person name="Ciuffetti L.M."/>
            <person name="Degrave A."/>
            <person name="Dilmaghani A."/>
            <person name="Duret L."/>
            <person name="Fudal I."/>
            <person name="Goodwin S.B."/>
            <person name="Gout L."/>
            <person name="Glaser N."/>
            <person name="Linglin J."/>
            <person name="Kema G.H.J."/>
            <person name="Lapalu N."/>
            <person name="Lawrence C.B."/>
            <person name="May K."/>
            <person name="Meyer M."/>
            <person name="Ollivier B."/>
            <person name="Poulain J."/>
            <person name="Schoch C.L."/>
            <person name="Simon A."/>
            <person name="Spatafora J.W."/>
            <person name="Stachowiak A."/>
            <person name="Turgeon B.G."/>
            <person name="Tyler B.M."/>
            <person name="Vincent D."/>
            <person name="Weissenbach J."/>
            <person name="Amselem J."/>
            <person name="Quesneville H."/>
            <person name="Oliver R.P."/>
            <person name="Wincker P."/>
            <person name="Balesdent M.-H."/>
            <person name="Howlett B.J."/>
        </authorList>
    </citation>
    <scope>NUCLEOTIDE SEQUENCE [LARGE SCALE GENOMIC DNA]</scope>
    <source>
        <strain evidence="5">JN3 / isolate v23.1.3 / race Av1-4-5-6-7-8</strain>
    </source>
</reference>
<evidence type="ECO:0000256" key="1">
    <source>
        <dbReference type="SAM" id="MobiDB-lite"/>
    </source>
</evidence>
<accession>E5AAU7</accession>
<keyword evidence="2" id="KW-0812">Transmembrane</keyword>
<feature type="transmembrane region" description="Helical" evidence="2">
    <location>
        <begin position="133"/>
        <end position="151"/>
    </location>
</feature>
<evidence type="ECO:0000256" key="2">
    <source>
        <dbReference type="SAM" id="Phobius"/>
    </source>
</evidence>
<keyword evidence="2" id="KW-1133">Transmembrane helix</keyword>
<dbReference type="PANTHER" id="PTHR39614:SF2">
    <property type="entry name" value="INTEGRAL MEMBRANE PROTEIN"/>
    <property type="match status" value="1"/>
</dbReference>
<dbReference type="eggNOG" id="ENOG502SMZV">
    <property type="taxonomic scope" value="Eukaryota"/>
</dbReference>
<dbReference type="AlphaFoldDB" id="E5AAU7"/>
<feature type="domain" description="Rhodopsin" evidence="3">
    <location>
        <begin position="41"/>
        <end position="272"/>
    </location>
</feature>
<feature type="transmembrane region" description="Helical" evidence="2">
    <location>
        <begin position="101"/>
        <end position="121"/>
    </location>
</feature>
<evidence type="ECO:0000313" key="5">
    <source>
        <dbReference type="Proteomes" id="UP000002668"/>
    </source>
</evidence>
<dbReference type="Proteomes" id="UP000002668">
    <property type="component" value="Genome"/>
</dbReference>
<protein>
    <submittedName>
        <fullName evidence="4">Predicted protein</fullName>
    </submittedName>
</protein>
<keyword evidence="5" id="KW-1185">Reference proteome</keyword>
<evidence type="ECO:0000259" key="3">
    <source>
        <dbReference type="Pfam" id="PF20684"/>
    </source>
</evidence>
<dbReference type="Pfam" id="PF20684">
    <property type="entry name" value="Fung_rhodopsin"/>
    <property type="match status" value="1"/>
</dbReference>
<feature type="transmembrane region" description="Helical" evidence="2">
    <location>
        <begin position="20"/>
        <end position="39"/>
    </location>
</feature>
<dbReference type="RefSeq" id="XP_003844267.1">
    <property type="nucleotide sequence ID" value="XM_003844219.1"/>
</dbReference>
<dbReference type="EMBL" id="FP929138">
    <property type="protein sequence ID" value="CBY00788.1"/>
    <property type="molecule type" value="Genomic_DNA"/>
</dbReference>
<feature type="transmembrane region" description="Helical" evidence="2">
    <location>
        <begin position="177"/>
        <end position="198"/>
    </location>
</feature>
<organism evidence="5">
    <name type="scientific">Leptosphaeria maculans (strain JN3 / isolate v23.1.3 / race Av1-4-5-6-7-8)</name>
    <name type="common">Blackleg fungus</name>
    <name type="synonym">Phoma lingam</name>
    <dbReference type="NCBI Taxonomy" id="985895"/>
    <lineage>
        <taxon>Eukaryota</taxon>
        <taxon>Fungi</taxon>
        <taxon>Dikarya</taxon>
        <taxon>Ascomycota</taxon>
        <taxon>Pezizomycotina</taxon>
        <taxon>Dothideomycetes</taxon>
        <taxon>Pleosporomycetidae</taxon>
        <taxon>Pleosporales</taxon>
        <taxon>Pleosporineae</taxon>
        <taxon>Leptosphaeriaceae</taxon>
        <taxon>Plenodomus</taxon>
        <taxon>Plenodomus lingam/Leptosphaeria maculans species complex</taxon>
    </lineage>
</organism>
<feature type="region of interest" description="Disordered" evidence="1">
    <location>
        <begin position="292"/>
        <end position="342"/>
    </location>
</feature>
<name>E5AAU7_LEPMJ</name>
<feature type="transmembrane region" description="Helical" evidence="2">
    <location>
        <begin position="210"/>
        <end position="230"/>
    </location>
</feature>
<keyword evidence="2" id="KW-0472">Membrane</keyword>
<dbReference type="VEuPathDB" id="FungiDB:LEMA_P019180.1"/>
<gene>
    <name evidence="4" type="ORF">LEMA_P019180.1</name>
</gene>
<dbReference type="GeneID" id="13290401"/>
<dbReference type="STRING" id="985895.E5AAU7"/>